<protein>
    <submittedName>
        <fullName evidence="3">C-terminal binding protein</fullName>
    </submittedName>
</protein>
<sequence length="350" mass="37988">MAKFTIVTPKGASFTTAGGGYDYEMEALKALTDVQAEIVEGPTDTAGFIAMAKDADAIYAKGIPITAEIIKNLGNCKVISLGSVGVDSVDVKAATEAGIPVTNIPDTFIEEVADHALTLLLSTFRRVIEQDKMVREGRWSEGRPALLQIPRLWGQTLGLISFGRVARAVTRRAKGFGLNIIAYDPFVEESVMYEMGVTPVTLEDLLSRSDFVSMHAPARPECTHMLRAEHFKAMKRSAIFLNTGRGPTVDESGLIEALQQGWIAYAGLDVLEVEPPSHNNPILKMDNVILSAHTASASARFDEARKRRVGAELALVAQGRWPMSCVNPAVLQSTKLRRWQPVAIGRGPNS</sequence>
<dbReference type="Proteomes" id="UP001526430">
    <property type="component" value="Unassembled WGS sequence"/>
</dbReference>
<dbReference type="PANTHER" id="PTHR10996:SF283">
    <property type="entry name" value="GLYOXYLATE_HYDROXYPYRUVATE REDUCTASE B"/>
    <property type="match status" value="1"/>
</dbReference>
<keyword evidence="1" id="KW-0560">Oxidoreductase</keyword>
<dbReference type="InterPro" id="IPR006140">
    <property type="entry name" value="D-isomer_DH_NAD-bd"/>
</dbReference>
<dbReference type="EMBL" id="JAPFQI010000003">
    <property type="protein sequence ID" value="MCW8085404.1"/>
    <property type="molecule type" value="Genomic_DNA"/>
</dbReference>
<dbReference type="InterPro" id="IPR043322">
    <property type="entry name" value="CtBP"/>
</dbReference>
<dbReference type="SUPFAM" id="SSF51735">
    <property type="entry name" value="NAD(P)-binding Rossmann-fold domains"/>
    <property type="match status" value="1"/>
</dbReference>
<organism evidence="3 4">
    <name type="scientific">Sabulicella glaciei</name>
    <dbReference type="NCBI Taxonomy" id="2984948"/>
    <lineage>
        <taxon>Bacteria</taxon>
        <taxon>Pseudomonadati</taxon>
        <taxon>Pseudomonadota</taxon>
        <taxon>Alphaproteobacteria</taxon>
        <taxon>Acetobacterales</taxon>
        <taxon>Acetobacteraceae</taxon>
        <taxon>Sabulicella</taxon>
    </lineage>
</organism>
<evidence type="ECO:0000313" key="3">
    <source>
        <dbReference type="EMBL" id="MCW8085404.1"/>
    </source>
</evidence>
<evidence type="ECO:0000259" key="2">
    <source>
        <dbReference type="Pfam" id="PF02826"/>
    </source>
</evidence>
<dbReference type="InterPro" id="IPR036291">
    <property type="entry name" value="NAD(P)-bd_dom_sf"/>
</dbReference>
<gene>
    <name evidence="3" type="ORF">OF850_07185</name>
</gene>
<dbReference type="CDD" id="cd05299">
    <property type="entry name" value="CtBP_dh"/>
    <property type="match status" value="1"/>
</dbReference>
<feature type="domain" description="D-isomer specific 2-hydroxyacid dehydrogenase NAD-binding" evidence="2">
    <location>
        <begin position="117"/>
        <end position="295"/>
    </location>
</feature>
<dbReference type="Pfam" id="PF02826">
    <property type="entry name" value="2-Hacid_dh_C"/>
    <property type="match status" value="1"/>
</dbReference>
<dbReference type="PANTHER" id="PTHR10996">
    <property type="entry name" value="2-HYDROXYACID DEHYDROGENASE-RELATED"/>
    <property type="match status" value="1"/>
</dbReference>
<dbReference type="RefSeq" id="WP_301589297.1">
    <property type="nucleotide sequence ID" value="NZ_JAPFQI010000003.1"/>
</dbReference>
<dbReference type="SUPFAM" id="SSF52283">
    <property type="entry name" value="Formate/glycerate dehydrogenase catalytic domain-like"/>
    <property type="match status" value="1"/>
</dbReference>
<evidence type="ECO:0000313" key="4">
    <source>
        <dbReference type="Proteomes" id="UP001526430"/>
    </source>
</evidence>
<keyword evidence="4" id="KW-1185">Reference proteome</keyword>
<comment type="caution">
    <text evidence="3">The sequence shown here is derived from an EMBL/GenBank/DDBJ whole genome shotgun (WGS) entry which is preliminary data.</text>
</comment>
<reference evidence="3 4" key="1">
    <citation type="submission" date="2022-10" db="EMBL/GenBank/DDBJ databases">
        <title>Roseococcus glaciei nov., sp. nov., isolated from glacier.</title>
        <authorList>
            <person name="Liu Q."/>
            <person name="Xin Y.-H."/>
        </authorList>
    </citation>
    <scope>NUCLEOTIDE SEQUENCE [LARGE SCALE GENOMIC DNA]</scope>
    <source>
        <strain evidence="3 4">MDT2-1-1</strain>
    </source>
</reference>
<proteinExistence type="predicted"/>
<dbReference type="InterPro" id="IPR050223">
    <property type="entry name" value="D-isomer_2-hydroxyacid_DH"/>
</dbReference>
<evidence type="ECO:0000256" key="1">
    <source>
        <dbReference type="ARBA" id="ARBA00023002"/>
    </source>
</evidence>
<dbReference type="Gene3D" id="3.40.50.720">
    <property type="entry name" value="NAD(P)-binding Rossmann-like Domain"/>
    <property type="match status" value="2"/>
</dbReference>
<name>A0ABT3NV14_9PROT</name>
<accession>A0ABT3NV14</accession>